<evidence type="ECO:0000256" key="1">
    <source>
        <dbReference type="ARBA" id="ARBA00008985"/>
    </source>
</evidence>
<evidence type="ECO:0000256" key="5">
    <source>
        <dbReference type="ARBA" id="ARBA00022801"/>
    </source>
</evidence>
<keyword evidence="5 8" id="KW-0378">Hydrolase</keyword>
<evidence type="ECO:0000256" key="6">
    <source>
        <dbReference type="ARBA" id="ARBA00029677"/>
    </source>
</evidence>
<dbReference type="GO" id="GO:0005829">
    <property type="term" value="C:cytosol"/>
    <property type="evidence" value="ECO:0007669"/>
    <property type="project" value="TreeGrafter"/>
</dbReference>
<evidence type="ECO:0000256" key="4">
    <source>
        <dbReference type="ARBA" id="ARBA00021247"/>
    </source>
</evidence>
<comment type="subunit">
    <text evidence="2 8">Monomer.</text>
</comment>
<dbReference type="GO" id="GO:0008418">
    <property type="term" value="F:protein-N-terminal asparagine amidohydrolase activity"/>
    <property type="evidence" value="ECO:0007669"/>
    <property type="project" value="UniProtKB-UniRule"/>
</dbReference>
<dbReference type="InterPro" id="IPR023128">
    <property type="entry name" value="Prot_N_Gln_amidohydro_ab_roll"/>
</dbReference>
<feature type="domain" description="Protein N-terminal glutamine amidohydrolase alpha beta roll" evidence="9">
    <location>
        <begin position="12"/>
        <end position="195"/>
    </location>
</feature>
<sequence length="222" mass="24956">ESPVLSRDEFVHTACYCEENVYHLIRQLRAVPSALFISNPARLAPVWCQRASSRPDGLVFWDYHVVAIDGSQNPPLVYDLDSKLDFPCSLPLYFEHALRPNSLVDQLLARPMSERPGRLHRRYRLVSGQNLMRHFASDRRHMRHKSTGAWLAPPPAYPCIRGPWADSDHNLPRYLDMGADDFAADAADAADDDEEVAASAAIDGRFGKLLTESELLAEFALA</sequence>
<organism evidence="10 11">
    <name type="scientific">Macrostomum lignano</name>
    <dbReference type="NCBI Taxonomy" id="282301"/>
    <lineage>
        <taxon>Eukaryota</taxon>
        <taxon>Metazoa</taxon>
        <taxon>Spiralia</taxon>
        <taxon>Lophotrochozoa</taxon>
        <taxon>Platyhelminthes</taxon>
        <taxon>Rhabditophora</taxon>
        <taxon>Macrostomorpha</taxon>
        <taxon>Macrostomida</taxon>
        <taxon>Macrostomidae</taxon>
        <taxon>Macrostomum</taxon>
    </lineage>
</organism>
<evidence type="ECO:0000256" key="2">
    <source>
        <dbReference type="ARBA" id="ARBA00011245"/>
    </source>
</evidence>
<dbReference type="Proteomes" id="UP000215902">
    <property type="component" value="Unassembled WGS sequence"/>
</dbReference>
<evidence type="ECO:0000256" key="3">
    <source>
        <dbReference type="ARBA" id="ARBA00012718"/>
    </source>
</evidence>
<protein>
    <recommendedName>
        <fullName evidence="4 8">Protein N-terminal glutamine amidohydrolase</fullName>
        <ecNumber evidence="3 8">3.5.1.122</ecNumber>
    </recommendedName>
    <alternativeName>
        <fullName evidence="6 8">Protein NH2-terminal glutamine deamidase</fullName>
    </alternativeName>
</protein>
<dbReference type="Pfam" id="PF09764">
    <property type="entry name" value="Nt_Gln_amidase"/>
    <property type="match status" value="1"/>
</dbReference>
<comment type="similarity">
    <text evidence="1 8">Belongs to the NTAQ1 family.</text>
</comment>
<evidence type="ECO:0000259" key="9">
    <source>
        <dbReference type="Pfam" id="PF09764"/>
    </source>
</evidence>
<comment type="function">
    <text evidence="8">Mediates the side-chain deamidation of N-terminal glutamine residues to glutamate, an important step in N-end rule pathway of protein degradation. Conversion of the resulting N-terminal glutamine to glutamate renders the protein susceptible to arginylation, polyubiquitination and degradation as specified by the N-end rule. Does not act on substrates with internal or C-terminal glutamine and does not act on non-glutamine residues in any position.</text>
</comment>
<dbReference type="PANTHER" id="PTHR13035">
    <property type="entry name" value="PROTEIN N-TERMINAL GLUTAMINE AMIDOHYDROLASE"/>
    <property type="match status" value="1"/>
</dbReference>
<dbReference type="STRING" id="282301.A0A267DHM5"/>
<dbReference type="InterPro" id="IPR037132">
    <property type="entry name" value="N_Gln_amidohydro_ab_roll_sf"/>
</dbReference>
<evidence type="ECO:0000313" key="10">
    <source>
        <dbReference type="EMBL" id="PAA48237.1"/>
    </source>
</evidence>
<feature type="non-terminal residue" evidence="10">
    <location>
        <position position="1"/>
    </location>
</feature>
<dbReference type="GO" id="GO:0005634">
    <property type="term" value="C:nucleus"/>
    <property type="evidence" value="ECO:0007669"/>
    <property type="project" value="TreeGrafter"/>
</dbReference>
<dbReference type="EMBL" id="NIVC01004198">
    <property type="protein sequence ID" value="PAA48237.1"/>
    <property type="molecule type" value="Genomic_DNA"/>
</dbReference>
<comment type="catalytic activity">
    <reaction evidence="7 8">
        <text>N-terminal L-glutaminyl-[protein] + H2O = N-terminal L-glutamyl-[protein] + NH4(+)</text>
        <dbReference type="Rhea" id="RHEA:50680"/>
        <dbReference type="Rhea" id="RHEA-COMP:12668"/>
        <dbReference type="Rhea" id="RHEA-COMP:12777"/>
        <dbReference type="ChEBI" id="CHEBI:15377"/>
        <dbReference type="ChEBI" id="CHEBI:28938"/>
        <dbReference type="ChEBI" id="CHEBI:64721"/>
        <dbReference type="ChEBI" id="CHEBI:64722"/>
        <dbReference type="EC" id="3.5.1.122"/>
    </reaction>
</comment>
<evidence type="ECO:0000313" key="11">
    <source>
        <dbReference type="Proteomes" id="UP000215902"/>
    </source>
</evidence>
<evidence type="ECO:0000256" key="8">
    <source>
        <dbReference type="RuleBase" id="RU367082"/>
    </source>
</evidence>
<comment type="caution">
    <text evidence="10">The sequence shown here is derived from an EMBL/GenBank/DDBJ whole genome shotgun (WGS) entry which is preliminary data.</text>
</comment>
<keyword evidence="11" id="KW-1185">Reference proteome</keyword>
<dbReference type="PANTHER" id="PTHR13035:SF0">
    <property type="entry name" value="PROTEIN N-TERMINAL GLUTAMINE AMIDOHYDROLASE"/>
    <property type="match status" value="1"/>
</dbReference>
<name>A0A267DHM5_9PLAT</name>
<dbReference type="GO" id="GO:0070773">
    <property type="term" value="F:protein-N-terminal glutamine amidohydrolase activity"/>
    <property type="evidence" value="ECO:0007669"/>
    <property type="project" value="UniProtKB-UniRule"/>
</dbReference>
<dbReference type="AlphaFoldDB" id="A0A267DHM5"/>
<evidence type="ECO:0000256" key="7">
    <source>
        <dbReference type="ARBA" id="ARBA00048768"/>
    </source>
</evidence>
<reference evidence="10 11" key="1">
    <citation type="submission" date="2017-06" db="EMBL/GenBank/DDBJ databases">
        <title>A platform for efficient transgenesis in Macrostomum lignano, a flatworm model organism for stem cell research.</title>
        <authorList>
            <person name="Berezikov E."/>
        </authorList>
    </citation>
    <scope>NUCLEOTIDE SEQUENCE [LARGE SCALE GENOMIC DNA]</scope>
    <source>
        <strain evidence="10">DV1</strain>
        <tissue evidence="10">Whole organism</tissue>
    </source>
</reference>
<dbReference type="InterPro" id="IPR039733">
    <property type="entry name" value="NTAQ1"/>
</dbReference>
<dbReference type="OrthoDB" id="191192at2759"/>
<gene>
    <name evidence="10" type="ORF">BOX15_Mlig008920g2</name>
</gene>
<dbReference type="Gene3D" id="3.10.620.10">
    <property type="entry name" value="Protein N-terminal glutamine amidohydrolase, alpha beta roll"/>
    <property type="match status" value="1"/>
</dbReference>
<dbReference type="EC" id="3.5.1.122" evidence="3 8"/>
<accession>A0A267DHM5</accession>
<proteinExistence type="inferred from homology"/>